<keyword evidence="5" id="KW-0130">Cell adhesion</keyword>
<evidence type="ECO:0000256" key="2">
    <source>
        <dbReference type="ARBA" id="ARBA00022692"/>
    </source>
</evidence>
<feature type="compositionally biased region" description="Polar residues" evidence="9">
    <location>
        <begin position="605"/>
        <end position="614"/>
    </location>
</feature>
<dbReference type="GO" id="GO:0005509">
    <property type="term" value="F:calcium ion binding"/>
    <property type="evidence" value="ECO:0007669"/>
    <property type="project" value="UniProtKB-UniRule"/>
</dbReference>
<comment type="subcellular location">
    <subcellularLocation>
        <location evidence="1">Membrane</location>
    </subcellularLocation>
</comment>
<dbReference type="OMA" id="LYARHKV"/>
<dbReference type="Gene3D" id="2.60.40.60">
    <property type="entry name" value="Cadherins"/>
    <property type="match status" value="5"/>
</dbReference>
<dbReference type="InterPro" id="IPR002126">
    <property type="entry name" value="Cadherin-like_dom"/>
</dbReference>
<gene>
    <name evidence="13" type="ORF">HERILL_LOCUS15199</name>
</gene>
<feature type="chain" id="PRO_5031325782" description="Cadherin domain-containing protein" evidence="11">
    <location>
        <begin position="22"/>
        <end position="751"/>
    </location>
</feature>
<keyword evidence="4 8" id="KW-0106">Calcium</keyword>
<dbReference type="InterPro" id="IPR015919">
    <property type="entry name" value="Cadherin-like_sf"/>
</dbReference>
<evidence type="ECO:0000256" key="6">
    <source>
        <dbReference type="ARBA" id="ARBA00022989"/>
    </source>
</evidence>
<dbReference type="FunFam" id="2.60.40.60:FF:000262">
    <property type="entry name" value="protocadherin-23 isoform X2"/>
    <property type="match status" value="1"/>
</dbReference>
<dbReference type="InParanoid" id="A0A7R8Z1T0"/>
<name>A0A7R8Z1T0_HERIL</name>
<dbReference type="PANTHER" id="PTHR24025">
    <property type="entry name" value="DESMOGLEIN FAMILY MEMBER"/>
    <property type="match status" value="1"/>
</dbReference>
<feature type="region of interest" description="Disordered" evidence="9">
    <location>
        <begin position="597"/>
        <end position="633"/>
    </location>
</feature>
<evidence type="ECO:0000256" key="4">
    <source>
        <dbReference type="ARBA" id="ARBA00022837"/>
    </source>
</evidence>
<proteinExistence type="predicted"/>
<dbReference type="PROSITE" id="PS50268">
    <property type="entry name" value="CADHERIN_2"/>
    <property type="match status" value="4"/>
</dbReference>
<dbReference type="PROSITE" id="PS00232">
    <property type="entry name" value="CADHERIN_1"/>
    <property type="match status" value="1"/>
</dbReference>
<feature type="domain" description="Cadherin" evidence="12">
    <location>
        <begin position="360"/>
        <end position="456"/>
    </location>
</feature>
<keyword evidence="2 10" id="KW-0812">Transmembrane</keyword>
<protein>
    <recommendedName>
        <fullName evidence="12">Cadherin domain-containing protein</fullName>
    </recommendedName>
</protein>
<evidence type="ECO:0000256" key="1">
    <source>
        <dbReference type="ARBA" id="ARBA00004370"/>
    </source>
</evidence>
<evidence type="ECO:0000259" key="12">
    <source>
        <dbReference type="PROSITE" id="PS50268"/>
    </source>
</evidence>
<keyword evidence="11" id="KW-0732">Signal</keyword>
<accession>A0A7R8Z1T0</accession>
<feature type="transmembrane region" description="Helical" evidence="10">
    <location>
        <begin position="566"/>
        <end position="589"/>
    </location>
</feature>
<dbReference type="AlphaFoldDB" id="A0A7R8Z1T0"/>
<evidence type="ECO:0000256" key="7">
    <source>
        <dbReference type="ARBA" id="ARBA00023136"/>
    </source>
</evidence>
<dbReference type="PRINTS" id="PR00205">
    <property type="entry name" value="CADHERIN"/>
</dbReference>
<feature type="signal peptide" evidence="11">
    <location>
        <begin position="1"/>
        <end position="21"/>
    </location>
</feature>
<keyword evidence="7 10" id="KW-0472">Membrane</keyword>
<dbReference type="GO" id="GO:0005886">
    <property type="term" value="C:plasma membrane"/>
    <property type="evidence" value="ECO:0007669"/>
    <property type="project" value="InterPro"/>
</dbReference>
<dbReference type="GO" id="GO:0007156">
    <property type="term" value="P:homophilic cell adhesion via plasma membrane adhesion molecules"/>
    <property type="evidence" value="ECO:0007669"/>
    <property type="project" value="InterPro"/>
</dbReference>
<dbReference type="EMBL" id="LR899014">
    <property type="protein sequence ID" value="CAD7092871.1"/>
    <property type="molecule type" value="Genomic_DNA"/>
</dbReference>
<evidence type="ECO:0000256" key="10">
    <source>
        <dbReference type="SAM" id="Phobius"/>
    </source>
</evidence>
<dbReference type="CDD" id="cd11304">
    <property type="entry name" value="Cadherin_repeat"/>
    <property type="match status" value="4"/>
</dbReference>
<dbReference type="OrthoDB" id="6250271at2759"/>
<dbReference type="InterPro" id="IPR020894">
    <property type="entry name" value="Cadherin_CS"/>
</dbReference>
<evidence type="ECO:0000313" key="13">
    <source>
        <dbReference type="EMBL" id="CAD7092871.1"/>
    </source>
</evidence>
<dbReference type="Pfam" id="PF00028">
    <property type="entry name" value="Cadherin"/>
    <property type="match status" value="1"/>
</dbReference>
<dbReference type="InterPro" id="IPR050971">
    <property type="entry name" value="Cadherin-domain_protein"/>
</dbReference>
<keyword evidence="6 10" id="KW-1133">Transmembrane helix</keyword>
<evidence type="ECO:0000256" key="8">
    <source>
        <dbReference type="PROSITE-ProRule" id="PRU00043"/>
    </source>
</evidence>
<dbReference type="PANTHER" id="PTHR24025:SF31">
    <property type="entry name" value="NEURAL-CADHERIN"/>
    <property type="match status" value="1"/>
</dbReference>
<evidence type="ECO:0000256" key="11">
    <source>
        <dbReference type="SAM" id="SignalP"/>
    </source>
</evidence>
<feature type="domain" description="Cadherin" evidence="12">
    <location>
        <begin position="141"/>
        <end position="248"/>
    </location>
</feature>
<organism evidence="13 14">
    <name type="scientific">Hermetia illucens</name>
    <name type="common">Black soldier fly</name>
    <dbReference type="NCBI Taxonomy" id="343691"/>
    <lineage>
        <taxon>Eukaryota</taxon>
        <taxon>Metazoa</taxon>
        <taxon>Ecdysozoa</taxon>
        <taxon>Arthropoda</taxon>
        <taxon>Hexapoda</taxon>
        <taxon>Insecta</taxon>
        <taxon>Pterygota</taxon>
        <taxon>Neoptera</taxon>
        <taxon>Endopterygota</taxon>
        <taxon>Diptera</taxon>
        <taxon>Brachycera</taxon>
        <taxon>Stratiomyomorpha</taxon>
        <taxon>Stratiomyidae</taxon>
        <taxon>Hermetiinae</taxon>
        <taxon>Hermetia</taxon>
    </lineage>
</organism>
<dbReference type="Proteomes" id="UP000594454">
    <property type="component" value="Chromosome 6"/>
</dbReference>
<evidence type="ECO:0000313" key="14">
    <source>
        <dbReference type="Proteomes" id="UP000594454"/>
    </source>
</evidence>
<reference evidence="13 14" key="1">
    <citation type="submission" date="2020-11" db="EMBL/GenBank/DDBJ databases">
        <authorList>
            <person name="Wallbank WR R."/>
            <person name="Pardo Diaz C."/>
            <person name="Kozak K."/>
            <person name="Martin S."/>
            <person name="Jiggins C."/>
            <person name="Moest M."/>
            <person name="Warren A I."/>
            <person name="Generalovic N T."/>
            <person name="Byers J.R.P. K."/>
            <person name="Montejo-Kovacevich G."/>
            <person name="Yen C E."/>
        </authorList>
    </citation>
    <scope>NUCLEOTIDE SEQUENCE [LARGE SCALE GENOMIC DNA]</scope>
</reference>
<keyword evidence="3" id="KW-0677">Repeat</keyword>
<feature type="domain" description="Cadherin" evidence="12">
    <location>
        <begin position="43"/>
        <end position="140"/>
    </location>
</feature>
<evidence type="ECO:0000256" key="5">
    <source>
        <dbReference type="ARBA" id="ARBA00022889"/>
    </source>
</evidence>
<dbReference type="SMART" id="SM00112">
    <property type="entry name" value="CA"/>
    <property type="match status" value="4"/>
</dbReference>
<evidence type="ECO:0000256" key="3">
    <source>
        <dbReference type="ARBA" id="ARBA00022737"/>
    </source>
</evidence>
<feature type="domain" description="Cadherin" evidence="12">
    <location>
        <begin position="258"/>
        <end position="364"/>
    </location>
</feature>
<sequence length="751" mass="82532">MQSPIRILMLVFMSILVQANGAILDSRCYLEGGGSAESFLASEDMAVGSVIGKLRVNGNPSEDDEVGDINLSLREKDAPVKITPGTKDLVLVTELDKEGVKGPASIYVDVICDRRYSSDPSFVIPVNVRVTDVNDNAPQWVGAPYSLSLSEVTVPGTRILQGAKAIDDDQQGPFSTVEYQILPGHYSMYVQFLNPLDGTLVLRRPLDYETLRNFTVRLRAQDQGTPPKFSDTTLRVNIIDADDQNPKFLEESYRGELIPEANPTQIKIFPEPIKAVDQDEGICAPIQYSIVQSPESKYFRIDSKTGELSLARTLGPSELNNPVTVIVKATQIDNNDRYAFATVSLSRPGTHSDMSVLSFVQKKFTVRVREDVNVGSRILALPTNKPGKHLKYYITDPLQAQFFSIGALGELVLKKALDYEKNVKHNFEVWATDGVNNATAEVLLDVIDVNDWEPRFRQSHYEFTVGNEVVHPNDKPSDLIIGRLEAADGDRNDRLQMTLKGQYASLFDIDSSGNLWMHMDQTINQSIIHLIATATDSGVPPRSASVPVTITMDGVAMAQTSWPSSILGLFGFVVVLFVVVILALSFYIVRMRKTPRKSRNRVHSQAHSTVSSADLVTHEKDPSNGNHMNGNGVGAGVTMSNPINAHGGSGSSLSAGASTILAASLEREAQREREQRERENYTATVRSIVSRASAAHGCPDFDPEIDRDSIINTENRISPTTKKLNWQNGKSELMSSADTIGSAENNLTVYF</sequence>
<dbReference type="SUPFAM" id="SSF49313">
    <property type="entry name" value="Cadherin-like"/>
    <property type="match status" value="4"/>
</dbReference>
<evidence type="ECO:0000256" key="9">
    <source>
        <dbReference type="SAM" id="MobiDB-lite"/>
    </source>
</evidence>
<keyword evidence="14" id="KW-1185">Reference proteome</keyword>
<dbReference type="GO" id="GO:0005911">
    <property type="term" value="C:cell-cell junction"/>
    <property type="evidence" value="ECO:0007669"/>
    <property type="project" value="TreeGrafter"/>
</dbReference>
<dbReference type="FunCoup" id="A0A7R8Z1T0">
    <property type="interactions" value="78"/>
</dbReference>